<feature type="region of interest" description="Disordered" evidence="1">
    <location>
        <begin position="204"/>
        <end position="231"/>
    </location>
</feature>
<dbReference type="SMART" id="SM00860">
    <property type="entry name" value="SMI1_KNR4"/>
    <property type="match status" value="1"/>
</dbReference>
<reference evidence="3 4" key="1">
    <citation type="submission" date="2022-11" db="EMBL/GenBank/DDBJ databases">
        <title>Minimal conservation of predation-associated metabolite biosynthetic gene clusters underscores biosynthetic potential of Myxococcota including descriptions for ten novel species: Archangium lansinium sp. nov., Myxococcus landrumus sp. nov., Nannocystis bai.</title>
        <authorList>
            <person name="Ahearne A."/>
            <person name="Stevens C."/>
            <person name="Dowd S."/>
        </authorList>
    </citation>
    <scope>NUCLEOTIDE SEQUENCE [LARGE SCALE GENOMIC DNA]</scope>
    <source>
        <strain evidence="3 4">NCELM</strain>
    </source>
</reference>
<sequence length="231" mass="25133">MVATLRSDDSIVVVAAEIVPPAPEEIAEVERALGYSLGASITEFYTACGGMKLIWTPVDPDEDGIWTAEHAAKVFAEPSKCGPWLFKSGDQVGTPQGCIWIPSCKQVFGNLKEWSDLLGSQDEIFDDYREQLGQPDAAECLAPFDYSSAFYDFAFLLNGKPDPKLVRGEDNGASFSGSRLVSLPEYLEILIASKGNLEARVDAFADADADEDEDEDADEDADEDEDDAVDE</sequence>
<dbReference type="EMBL" id="JAQNDN010000027">
    <property type="protein sequence ID" value="MDC0675312.1"/>
    <property type="molecule type" value="Genomic_DNA"/>
</dbReference>
<proteinExistence type="predicted"/>
<dbReference type="Proteomes" id="UP001217838">
    <property type="component" value="Unassembled WGS sequence"/>
</dbReference>
<protein>
    <recommendedName>
        <fullName evidence="2">Knr4/Smi1-like domain-containing protein</fullName>
    </recommendedName>
</protein>
<organism evidence="3 4">
    <name type="scientific">Nannocystis radixulma</name>
    <dbReference type="NCBI Taxonomy" id="2995305"/>
    <lineage>
        <taxon>Bacteria</taxon>
        <taxon>Pseudomonadati</taxon>
        <taxon>Myxococcota</taxon>
        <taxon>Polyangia</taxon>
        <taxon>Nannocystales</taxon>
        <taxon>Nannocystaceae</taxon>
        <taxon>Nannocystis</taxon>
    </lineage>
</organism>
<gene>
    <name evidence="3" type="ORF">POL58_46650</name>
</gene>
<evidence type="ECO:0000256" key="1">
    <source>
        <dbReference type="SAM" id="MobiDB-lite"/>
    </source>
</evidence>
<keyword evidence="4" id="KW-1185">Reference proteome</keyword>
<evidence type="ECO:0000313" key="3">
    <source>
        <dbReference type="EMBL" id="MDC0675312.1"/>
    </source>
</evidence>
<feature type="domain" description="Knr4/Smi1-like" evidence="2">
    <location>
        <begin position="20"/>
        <end position="189"/>
    </location>
</feature>
<dbReference type="RefSeq" id="WP_272010270.1">
    <property type="nucleotide sequence ID" value="NZ_JAQNDN010000027.1"/>
</dbReference>
<feature type="compositionally biased region" description="Acidic residues" evidence="1">
    <location>
        <begin position="205"/>
        <end position="231"/>
    </location>
</feature>
<accession>A0ABT5BMI5</accession>
<evidence type="ECO:0000313" key="4">
    <source>
        <dbReference type="Proteomes" id="UP001217838"/>
    </source>
</evidence>
<comment type="caution">
    <text evidence="3">The sequence shown here is derived from an EMBL/GenBank/DDBJ whole genome shotgun (WGS) entry which is preliminary data.</text>
</comment>
<name>A0ABT5BMI5_9BACT</name>
<evidence type="ECO:0000259" key="2">
    <source>
        <dbReference type="SMART" id="SM00860"/>
    </source>
</evidence>
<dbReference type="InterPro" id="IPR018958">
    <property type="entry name" value="Knr4/Smi1-like_dom"/>
</dbReference>